<feature type="compositionally biased region" description="Basic and acidic residues" evidence="1">
    <location>
        <begin position="33"/>
        <end position="47"/>
    </location>
</feature>
<gene>
    <name evidence="2" type="ORF">MIMGU_mgv1a017559mg</name>
</gene>
<proteinExistence type="predicted"/>
<evidence type="ECO:0000256" key="1">
    <source>
        <dbReference type="SAM" id="MobiDB-lite"/>
    </source>
</evidence>
<feature type="region of interest" description="Disordered" evidence="1">
    <location>
        <begin position="1"/>
        <end position="48"/>
    </location>
</feature>
<name>A0A022RBK7_ERYGU</name>
<evidence type="ECO:0000313" key="3">
    <source>
        <dbReference type="Proteomes" id="UP000030748"/>
    </source>
</evidence>
<organism evidence="2 3">
    <name type="scientific">Erythranthe guttata</name>
    <name type="common">Yellow monkey flower</name>
    <name type="synonym">Mimulus guttatus</name>
    <dbReference type="NCBI Taxonomy" id="4155"/>
    <lineage>
        <taxon>Eukaryota</taxon>
        <taxon>Viridiplantae</taxon>
        <taxon>Streptophyta</taxon>
        <taxon>Embryophyta</taxon>
        <taxon>Tracheophyta</taxon>
        <taxon>Spermatophyta</taxon>
        <taxon>Magnoliopsida</taxon>
        <taxon>eudicotyledons</taxon>
        <taxon>Gunneridae</taxon>
        <taxon>Pentapetalae</taxon>
        <taxon>asterids</taxon>
        <taxon>lamiids</taxon>
        <taxon>Lamiales</taxon>
        <taxon>Phrymaceae</taxon>
        <taxon>Erythranthe</taxon>
    </lineage>
</organism>
<reference evidence="2 3" key="1">
    <citation type="journal article" date="2013" name="Proc. Natl. Acad. Sci. U.S.A.">
        <title>Fine-scale variation in meiotic recombination in Mimulus inferred from population shotgun sequencing.</title>
        <authorList>
            <person name="Hellsten U."/>
            <person name="Wright K.M."/>
            <person name="Jenkins J."/>
            <person name="Shu S."/>
            <person name="Yuan Y."/>
            <person name="Wessler S.R."/>
            <person name="Schmutz J."/>
            <person name="Willis J.H."/>
            <person name="Rokhsar D.S."/>
        </authorList>
    </citation>
    <scope>NUCLEOTIDE SEQUENCE [LARGE SCALE GENOMIC DNA]</scope>
    <source>
        <strain evidence="3">cv. DUN x IM62</strain>
    </source>
</reference>
<evidence type="ECO:0000313" key="2">
    <source>
        <dbReference type="EMBL" id="EYU37712.1"/>
    </source>
</evidence>
<accession>A0A022RBK7</accession>
<dbReference type="Proteomes" id="UP000030748">
    <property type="component" value="Unassembled WGS sequence"/>
</dbReference>
<dbReference type="EMBL" id="KI630513">
    <property type="protein sequence ID" value="EYU37712.1"/>
    <property type="molecule type" value="Genomic_DNA"/>
</dbReference>
<sequence length="66" mass="7761">MRGGSFKIVLPITPETPTRTKPPNHHRNSAEYSNHRKNSDNGSDRPVTRIRRVRLLLCHLHRRRLL</sequence>
<keyword evidence="3" id="KW-1185">Reference proteome</keyword>
<protein>
    <submittedName>
        <fullName evidence="2">Uncharacterized protein</fullName>
    </submittedName>
</protein>
<dbReference type="AlphaFoldDB" id="A0A022RBK7"/>